<dbReference type="Pfam" id="PF11303">
    <property type="entry name" value="DUF3105"/>
    <property type="match status" value="1"/>
</dbReference>
<dbReference type="InterPro" id="IPR021454">
    <property type="entry name" value="DUF3105"/>
</dbReference>
<evidence type="ECO:0000256" key="2">
    <source>
        <dbReference type="SAM" id="Phobius"/>
    </source>
</evidence>
<keyword evidence="2" id="KW-0812">Transmembrane</keyword>
<comment type="caution">
    <text evidence="3">The sequence shown here is derived from an EMBL/GenBank/DDBJ whole genome shotgun (WGS) entry which is preliminary data.</text>
</comment>
<name>A0A7Y9RV62_9ACTN</name>
<evidence type="ECO:0008006" key="5">
    <source>
        <dbReference type="Google" id="ProtNLM"/>
    </source>
</evidence>
<feature type="region of interest" description="Disordered" evidence="1">
    <location>
        <begin position="1"/>
        <end position="28"/>
    </location>
</feature>
<sequence>MAKKPKSPKSSTGGGTDRRAVVEQMRSQTRKADRRRNFMIVGVCVVVALLIIGAAAYRPIKDWWDLRQFEEIELASIGAPASVCQEITTKPATGNQEHVAEGTPLTYADAPPATGRHYPTWEPISRKFYGSDRPELGYLVHNLEHGYTVMWYDETAANDAEMLSQVRAIAEKFEGDDTNFRLKFKAAPWTEEDGAAFPEGQHVAFTHWSVGDGSEGGQVGVTQYCSAPSGEALEAFMDEYPYTDSPEPNAG</sequence>
<evidence type="ECO:0000256" key="1">
    <source>
        <dbReference type="SAM" id="MobiDB-lite"/>
    </source>
</evidence>
<keyword evidence="4" id="KW-1185">Reference proteome</keyword>
<evidence type="ECO:0000313" key="3">
    <source>
        <dbReference type="EMBL" id="NYG55193.1"/>
    </source>
</evidence>
<dbReference type="EMBL" id="JACCAC010000001">
    <property type="protein sequence ID" value="NYG55193.1"/>
    <property type="molecule type" value="Genomic_DNA"/>
</dbReference>
<dbReference type="RefSeq" id="WP_343049173.1">
    <property type="nucleotide sequence ID" value="NZ_JACCAC010000001.1"/>
</dbReference>
<gene>
    <name evidence="3" type="ORF">BJ989_001497</name>
</gene>
<dbReference type="AlphaFoldDB" id="A0A7Y9RV62"/>
<keyword evidence="2" id="KW-1133">Transmembrane helix</keyword>
<dbReference type="Proteomes" id="UP000544110">
    <property type="component" value="Unassembled WGS sequence"/>
</dbReference>
<proteinExistence type="predicted"/>
<reference evidence="3 4" key="1">
    <citation type="submission" date="2020-07" db="EMBL/GenBank/DDBJ databases">
        <title>Sequencing the genomes of 1000 actinobacteria strains.</title>
        <authorList>
            <person name="Klenk H.-P."/>
        </authorList>
    </citation>
    <scope>NUCLEOTIDE SEQUENCE [LARGE SCALE GENOMIC DNA]</scope>
    <source>
        <strain evidence="3 4">DSM 24552</strain>
    </source>
</reference>
<protein>
    <recommendedName>
        <fullName evidence="5">DUF3105 domain-containing protein</fullName>
    </recommendedName>
</protein>
<accession>A0A7Y9RV62</accession>
<evidence type="ECO:0000313" key="4">
    <source>
        <dbReference type="Proteomes" id="UP000544110"/>
    </source>
</evidence>
<keyword evidence="2" id="KW-0472">Membrane</keyword>
<organism evidence="3 4">
    <name type="scientific">Nocardioides perillae</name>
    <dbReference type="NCBI Taxonomy" id="1119534"/>
    <lineage>
        <taxon>Bacteria</taxon>
        <taxon>Bacillati</taxon>
        <taxon>Actinomycetota</taxon>
        <taxon>Actinomycetes</taxon>
        <taxon>Propionibacteriales</taxon>
        <taxon>Nocardioidaceae</taxon>
        <taxon>Nocardioides</taxon>
    </lineage>
</organism>
<feature type="transmembrane region" description="Helical" evidence="2">
    <location>
        <begin position="38"/>
        <end position="57"/>
    </location>
</feature>